<comment type="similarity">
    <text evidence="1">Belongs to the synaptobrevin family.</text>
</comment>
<evidence type="ECO:0000256" key="6">
    <source>
        <dbReference type="ARBA" id="ARBA00023136"/>
    </source>
</evidence>
<dbReference type="PANTHER" id="PTHR45701">
    <property type="entry name" value="SYNAPTOBREVIN FAMILY MEMBER"/>
    <property type="match status" value="1"/>
</dbReference>
<dbReference type="InterPro" id="IPR042855">
    <property type="entry name" value="V_SNARE_CC"/>
</dbReference>
<dbReference type="RefSeq" id="XP_019008188.2">
    <property type="nucleotide sequence ID" value="XM_019158442.2"/>
</dbReference>
<dbReference type="FunFam" id="1.20.5.110:FF:000004">
    <property type="entry name" value="Vesicle-associated membrane protein 7"/>
    <property type="match status" value="1"/>
</dbReference>
<dbReference type="SUPFAM" id="SSF58038">
    <property type="entry name" value="SNARE fusion complex"/>
    <property type="match status" value="1"/>
</dbReference>
<sequence>MNAVQKELDSTKQVLFNNIDKINERGQRLDHLEQQTQDLSIQSRTFNQTAKKANRAMWWKNKKWTIAISILVIVILAGIIGGAIKGSH</sequence>
<dbReference type="PROSITE" id="PS50892">
    <property type="entry name" value="V_SNARE"/>
    <property type="match status" value="1"/>
</dbReference>
<evidence type="ECO:0000256" key="9">
    <source>
        <dbReference type="SAM" id="Phobius"/>
    </source>
</evidence>
<organism evidence="11 12">
    <name type="scientific">Kwoniella pini CBS 10737</name>
    <dbReference type="NCBI Taxonomy" id="1296096"/>
    <lineage>
        <taxon>Eukaryota</taxon>
        <taxon>Fungi</taxon>
        <taxon>Dikarya</taxon>
        <taxon>Basidiomycota</taxon>
        <taxon>Agaricomycotina</taxon>
        <taxon>Tremellomycetes</taxon>
        <taxon>Tremellales</taxon>
        <taxon>Cryptococcaceae</taxon>
        <taxon>Kwoniella</taxon>
    </lineage>
</organism>
<reference evidence="11" key="2">
    <citation type="submission" date="2024-02" db="EMBL/GenBank/DDBJ databases">
        <title>Comparative genomics of Cryptococcus and Kwoniella reveals pathogenesis evolution and contrasting modes of karyotype evolution via chromosome fusion or intercentromeric recombination.</title>
        <authorList>
            <person name="Coelho M.A."/>
            <person name="David-Palma M."/>
            <person name="Shea T."/>
            <person name="Bowers K."/>
            <person name="McGinley-Smith S."/>
            <person name="Mohammad A.W."/>
            <person name="Gnirke A."/>
            <person name="Yurkov A.M."/>
            <person name="Nowrousian M."/>
            <person name="Sun S."/>
            <person name="Cuomo C.A."/>
            <person name="Heitman J."/>
        </authorList>
    </citation>
    <scope>NUCLEOTIDE SEQUENCE</scope>
    <source>
        <strain evidence="11">CBS 10737</strain>
    </source>
</reference>
<dbReference type="AlphaFoldDB" id="A0AAJ8MNP2"/>
<evidence type="ECO:0000313" key="12">
    <source>
        <dbReference type="Proteomes" id="UP000094020"/>
    </source>
</evidence>
<dbReference type="InterPro" id="IPR001388">
    <property type="entry name" value="Synaptobrevin-like"/>
</dbReference>
<comment type="subcellular location">
    <subcellularLocation>
        <location evidence="7">Endomembrane system</location>
        <topology evidence="7">Single-pass type IV membrane protein</topology>
    </subcellularLocation>
</comment>
<keyword evidence="12" id="KW-1185">Reference proteome</keyword>
<evidence type="ECO:0000256" key="2">
    <source>
        <dbReference type="ARBA" id="ARBA00022448"/>
    </source>
</evidence>
<reference evidence="11" key="1">
    <citation type="submission" date="2013-07" db="EMBL/GenBank/DDBJ databases">
        <authorList>
            <consortium name="The Broad Institute Genome Sequencing Platform"/>
            <person name="Cuomo C."/>
            <person name="Litvintseva A."/>
            <person name="Chen Y."/>
            <person name="Heitman J."/>
            <person name="Sun S."/>
            <person name="Springer D."/>
            <person name="Dromer F."/>
            <person name="Young S.K."/>
            <person name="Zeng Q."/>
            <person name="Gargeya S."/>
            <person name="Fitzgerald M."/>
            <person name="Abouelleil A."/>
            <person name="Alvarado L."/>
            <person name="Berlin A.M."/>
            <person name="Chapman S.B."/>
            <person name="Dewar J."/>
            <person name="Goldberg J."/>
            <person name="Griggs A."/>
            <person name="Gujja S."/>
            <person name="Hansen M."/>
            <person name="Howarth C."/>
            <person name="Imamovic A."/>
            <person name="Larimer J."/>
            <person name="McCowan C."/>
            <person name="Murphy C."/>
            <person name="Pearson M."/>
            <person name="Priest M."/>
            <person name="Roberts A."/>
            <person name="Saif S."/>
            <person name="Shea T."/>
            <person name="Sykes S."/>
            <person name="Wortman J."/>
            <person name="Nusbaum C."/>
            <person name="Birren B."/>
        </authorList>
    </citation>
    <scope>NUCLEOTIDE SEQUENCE</scope>
    <source>
        <strain evidence="11">CBS 10737</strain>
    </source>
</reference>
<evidence type="ECO:0000256" key="5">
    <source>
        <dbReference type="ARBA" id="ARBA00022989"/>
    </source>
</evidence>
<proteinExistence type="inferred from homology"/>
<gene>
    <name evidence="11" type="ORF">I206_102162</name>
</gene>
<dbReference type="KEGG" id="kpin:30175112"/>
<evidence type="ECO:0000256" key="7">
    <source>
        <dbReference type="ARBA" id="ARBA00046280"/>
    </source>
</evidence>
<dbReference type="GO" id="GO:0015031">
    <property type="term" value="P:protein transport"/>
    <property type="evidence" value="ECO:0007669"/>
    <property type="project" value="UniProtKB-KW"/>
</dbReference>
<accession>A0AAJ8MNP2</accession>
<keyword evidence="8" id="KW-0175">Coiled coil</keyword>
<dbReference type="Pfam" id="PF00957">
    <property type="entry name" value="Synaptobrevin"/>
    <property type="match status" value="1"/>
</dbReference>
<evidence type="ECO:0000256" key="1">
    <source>
        <dbReference type="ARBA" id="ARBA00008025"/>
    </source>
</evidence>
<keyword evidence="3 9" id="KW-0812">Transmembrane</keyword>
<protein>
    <recommendedName>
        <fullName evidence="10">V-SNARE coiled-coil homology domain-containing protein</fullName>
    </recommendedName>
</protein>
<dbReference type="EMBL" id="CP144520">
    <property type="protein sequence ID" value="WWC68239.1"/>
    <property type="molecule type" value="Genomic_DNA"/>
</dbReference>
<evidence type="ECO:0000256" key="4">
    <source>
        <dbReference type="ARBA" id="ARBA00022927"/>
    </source>
</evidence>
<feature type="domain" description="V-SNARE coiled-coil homology" evidence="10">
    <location>
        <begin position="1"/>
        <end position="60"/>
    </location>
</feature>
<dbReference type="GO" id="GO:0016020">
    <property type="term" value="C:membrane"/>
    <property type="evidence" value="ECO:0007669"/>
    <property type="project" value="InterPro"/>
</dbReference>
<evidence type="ECO:0000259" key="10">
    <source>
        <dbReference type="PROSITE" id="PS50892"/>
    </source>
</evidence>
<keyword evidence="5 9" id="KW-1133">Transmembrane helix</keyword>
<dbReference type="Proteomes" id="UP000094020">
    <property type="component" value="Chromosome 2"/>
</dbReference>
<dbReference type="Gene3D" id="1.20.5.110">
    <property type="match status" value="1"/>
</dbReference>
<evidence type="ECO:0000256" key="3">
    <source>
        <dbReference type="ARBA" id="ARBA00022692"/>
    </source>
</evidence>
<keyword evidence="6 9" id="KW-0472">Membrane</keyword>
<feature type="transmembrane region" description="Helical" evidence="9">
    <location>
        <begin position="64"/>
        <end position="84"/>
    </location>
</feature>
<dbReference type="GeneID" id="30175112"/>
<dbReference type="GO" id="GO:0012505">
    <property type="term" value="C:endomembrane system"/>
    <property type="evidence" value="ECO:0007669"/>
    <property type="project" value="UniProtKB-SubCell"/>
</dbReference>
<evidence type="ECO:0000313" key="11">
    <source>
        <dbReference type="EMBL" id="WWC68239.1"/>
    </source>
</evidence>
<dbReference type="PRINTS" id="PR00219">
    <property type="entry name" value="SYNAPTOBREVN"/>
</dbReference>
<keyword evidence="2" id="KW-0813">Transport</keyword>
<dbReference type="GO" id="GO:0016192">
    <property type="term" value="P:vesicle-mediated transport"/>
    <property type="evidence" value="ECO:0007669"/>
    <property type="project" value="InterPro"/>
</dbReference>
<keyword evidence="4" id="KW-0653">Protein transport</keyword>
<dbReference type="GO" id="GO:0005737">
    <property type="term" value="C:cytoplasm"/>
    <property type="evidence" value="ECO:0007669"/>
    <property type="project" value="UniProtKB-ARBA"/>
</dbReference>
<dbReference type="InterPro" id="IPR016444">
    <property type="entry name" value="Synaptobrevin/VAMP"/>
</dbReference>
<evidence type="ECO:0000256" key="8">
    <source>
        <dbReference type="PROSITE-ProRule" id="PRU00290"/>
    </source>
</evidence>
<name>A0AAJ8MNP2_9TREE</name>